<sequence length="92" mass="10510">MKPFEQGLRVCTPRHEALTRRYEIARTAIEVLAALAFIIGSLLFFYPDMVYTGTWLFLIGSIFFAIRPTIRLLLELHLSRLPMLDELEPAGG</sequence>
<proteinExistence type="predicted"/>
<feature type="transmembrane region" description="Helical" evidence="1">
    <location>
        <begin position="24"/>
        <end position="46"/>
    </location>
</feature>
<organism evidence="3 4">
    <name type="scientific">Aquibaculum arenosum</name>
    <dbReference type="NCBI Taxonomy" id="3032591"/>
    <lineage>
        <taxon>Bacteria</taxon>
        <taxon>Pseudomonadati</taxon>
        <taxon>Pseudomonadota</taxon>
        <taxon>Alphaproteobacteria</taxon>
        <taxon>Rhodospirillales</taxon>
        <taxon>Rhodovibrionaceae</taxon>
        <taxon>Aquibaculum</taxon>
    </lineage>
</organism>
<evidence type="ECO:0000259" key="2">
    <source>
        <dbReference type="Pfam" id="PF14145"/>
    </source>
</evidence>
<protein>
    <submittedName>
        <fullName evidence="3">YrhK family protein</fullName>
    </submittedName>
</protein>
<name>A0ABT5YLL5_9PROT</name>
<keyword evidence="4" id="KW-1185">Reference proteome</keyword>
<feature type="transmembrane region" description="Helical" evidence="1">
    <location>
        <begin position="52"/>
        <end position="74"/>
    </location>
</feature>
<comment type="caution">
    <text evidence="3">The sequence shown here is derived from an EMBL/GenBank/DDBJ whole genome shotgun (WGS) entry which is preliminary data.</text>
</comment>
<evidence type="ECO:0000256" key="1">
    <source>
        <dbReference type="SAM" id="Phobius"/>
    </source>
</evidence>
<dbReference type="Proteomes" id="UP001215503">
    <property type="component" value="Unassembled WGS sequence"/>
</dbReference>
<keyword evidence="1" id="KW-0472">Membrane</keyword>
<dbReference type="InterPro" id="IPR025424">
    <property type="entry name" value="YrhK_domain"/>
</dbReference>
<dbReference type="RefSeq" id="WP_275821662.1">
    <property type="nucleotide sequence ID" value="NZ_JARHUD010000004.1"/>
</dbReference>
<evidence type="ECO:0000313" key="3">
    <source>
        <dbReference type="EMBL" id="MDF2095850.1"/>
    </source>
</evidence>
<dbReference type="Pfam" id="PF14145">
    <property type="entry name" value="YrhK"/>
    <property type="match status" value="1"/>
</dbReference>
<dbReference type="EMBL" id="JARHUD010000004">
    <property type="protein sequence ID" value="MDF2095850.1"/>
    <property type="molecule type" value="Genomic_DNA"/>
</dbReference>
<reference evidence="3 4" key="1">
    <citation type="submission" date="2023-03" db="EMBL/GenBank/DDBJ databases">
        <title>Fodinicurvata sp. CAU 1616 isolated from sea sendiment.</title>
        <authorList>
            <person name="Kim W."/>
        </authorList>
    </citation>
    <scope>NUCLEOTIDE SEQUENCE [LARGE SCALE GENOMIC DNA]</scope>
    <source>
        <strain evidence="3 4">CAU 1616</strain>
    </source>
</reference>
<gene>
    <name evidence="3" type="ORF">P2G67_07665</name>
</gene>
<keyword evidence="1" id="KW-1133">Transmembrane helix</keyword>
<evidence type="ECO:0000313" key="4">
    <source>
        <dbReference type="Proteomes" id="UP001215503"/>
    </source>
</evidence>
<keyword evidence="1" id="KW-0812">Transmembrane</keyword>
<accession>A0ABT5YLL5</accession>
<feature type="domain" description="YrhK" evidence="2">
    <location>
        <begin position="20"/>
        <end position="73"/>
    </location>
</feature>